<evidence type="ECO:0000256" key="2">
    <source>
        <dbReference type="SAM" id="Phobius"/>
    </source>
</evidence>
<feature type="transmembrane region" description="Helical" evidence="2">
    <location>
        <begin position="136"/>
        <end position="154"/>
    </location>
</feature>
<proteinExistence type="predicted"/>
<keyword evidence="2" id="KW-0812">Transmembrane</keyword>
<reference evidence="3 4" key="1">
    <citation type="journal article" date="2018" name="Front. Plant Sci.">
        <title>Red Clover (Trifolium pratense) and Zigzag Clover (T. medium) - A Picture of Genomic Similarities and Differences.</title>
        <authorList>
            <person name="Dluhosova J."/>
            <person name="Istvanek J."/>
            <person name="Nedelnik J."/>
            <person name="Repkova J."/>
        </authorList>
    </citation>
    <scope>NUCLEOTIDE SEQUENCE [LARGE SCALE GENOMIC DNA]</scope>
    <source>
        <strain evidence="4">cv. 10/8</strain>
        <tissue evidence="3">Leaf</tissue>
    </source>
</reference>
<feature type="coiled-coil region" evidence="1">
    <location>
        <begin position="62"/>
        <end position="89"/>
    </location>
</feature>
<keyword evidence="4" id="KW-1185">Reference proteome</keyword>
<keyword evidence="2" id="KW-0472">Membrane</keyword>
<keyword evidence="1" id="KW-0175">Coiled coil</keyword>
<accession>A0A392M966</accession>
<protein>
    <submittedName>
        <fullName evidence="3">Uncharacterized protein</fullName>
    </submittedName>
</protein>
<evidence type="ECO:0000313" key="3">
    <source>
        <dbReference type="EMBL" id="MCH83821.1"/>
    </source>
</evidence>
<comment type="caution">
    <text evidence="3">The sequence shown here is derived from an EMBL/GenBank/DDBJ whole genome shotgun (WGS) entry which is preliminary data.</text>
</comment>
<sequence length="157" mass="18043">MNCQCYCVSDIKVPMSQQNPNRLYYSCKQHKCKWVGWCEPIEDDADGKNRVQTNDPYGDARMGILEDEVKKLEKLVEGLTEAIQEEVATVKFEFDNGSIAMNKDVDDKLSVLKKDFDKEHLALKPKLKEMKKTNGNLKYGIIGFMFVMVLVFISNHI</sequence>
<name>A0A392M966_9FABA</name>
<organism evidence="3 4">
    <name type="scientific">Trifolium medium</name>
    <dbReference type="NCBI Taxonomy" id="97028"/>
    <lineage>
        <taxon>Eukaryota</taxon>
        <taxon>Viridiplantae</taxon>
        <taxon>Streptophyta</taxon>
        <taxon>Embryophyta</taxon>
        <taxon>Tracheophyta</taxon>
        <taxon>Spermatophyta</taxon>
        <taxon>Magnoliopsida</taxon>
        <taxon>eudicotyledons</taxon>
        <taxon>Gunneridae</taxon>
        <taxon>Pentapetalae</taxon>
        <taxon>rosids</taxon>
        <taxon>fabids</taxon>
        <taxon>Fabales</taxon>
        <taxon>Fabaceae</taxon>
        <taxon>Papilionoideae</taxon>
        <taxon>50 kb inversion clade</taxon>
        <taxon>NPAAA clade</taxon>
        <taxon>Hologalegina</taxon>
        <taxon>IRL clade</taxon>
        <taxon>Trifolieae</taxon>
        <taxon>Trifolium</taxon>
    </lineage>
</organism>
<dbReference type="Proteomes" id="UP000265520">
    <property type="component" value="Unassembled WGS sequence"/>
</dbReference>
<evidence type="ECO:0000256" key="1">
    <source>
        <dbReference type="SAM" id="Coils"/>
    </source>
</evidence>
<dbReference type="EMBL" id="LXQA010005813">
    <property type="protein sequence ID" value="MCH83821.1"/>
    <property type="molecule type" value="Genomic_DNA"/>
</dbReference>
<gene>
    <name evidence="3" type="ORF">A2U01_0004647</name>
</gene>
<evidence type="ECO:0000313" key="4">
    <source>
        <dbReference type="Proteomes" id="UP000265520"/>
    </source>
</evidence>
<keyword evidence="2" id="KW-1133">Transmembrane helix</keyword>
<dbReference type="AlphaFoldDB" id="A0A392M966"/>